<dbReference type="OrthoDB" id="1122364at2"/>
<accession>A0A1H4AVB5</accession>
<sequence>MKNTNQLGLWMDDSVAYLIQFTTKPFTIQTIVREFQTEEKKSNPLKRILLLSRYKDTGLNKHYNKIGKELLKYEKIILFGPSTSKLDFFDFLSEDERFLKLKIQIKDADKMNVNQQHEFIKEYFEQH</sequence>
<dbReference type="AlphaFoldDB" id="A0A1H4AVB5"/>
<reference evidence="2" key="1">
    <citation type="submission" date="2016-10" db="EMBL/GenBank/DDBJ databases">
        <authorList>
            <person name="Varghese N."/>
            <person name="Submissions S."/>
        </authorList>
    </citation>
    <scope>NUCLEOTIDE SEQUENCE [LARGE SCALE GENOMIC DNA]</scope>
    <source>
        <strain evidence="2">DSM 22376</strain>
    </source>
</reference>
<dbReference type="Proteomes" id="UP000198951">
    <property type="component" value="Unassembled WGS sequence"/>
</dbReference>
<evidence type="ECO:0000313" key="2">
    <source>
        <dbReference type="Proteomes" id="UP000198951"/>
    </source>
</evidence>
<gene>
    <name evidence="1" type="ORF">SAMN05443667_10459</name>
</gene>
<dbReference type="EMBL" id="FNRD01000004">
    <property type="protein sequence ID" value="SEA39787.1"/>
    <property type="molecule type" value="Genomic_DNA"/>
</dbReference>
<proteinExistence type="predicted"/>
<dbReference type="STRING" id="150146.SAMN05443667_10459"/>
<dbReference type="RefSeq" id="WP_091086933.1">
    <property type="nucleotide sequence ID" value="NZ_FNRD01000004.1"/>
</dbReference>
<organism evidence="1 2">
    <name type="scientific">Flavobacterium gillisiae</name>
    <dbReference type="NCBI Taxonomy" id="150146"/>
    <lineage>
        <taxon>Bacteria</taxon>
        <taxon>Pseudomonadati</taxon>
        <taxon>Bacteroidota</taxon>
        <taxon>Flavobacteriia</taxon>
        <taxon>Flavobacteriales</taxon>
        <taxon>Flavobacteriaceae</taxon>
        <taxon>Flavobacterium</taxon>
    </lineage>
</organism>
<dbReference type="SUPFAM" id="SSF53137">
    <property type="entry name" value="Translational machinery components"/>
    <property type="match status" value="1"/>
</dbReference>
<keyword evidence="2" id="KW-1185">Reference proteome</keyword>
<name>A0A1H4AVB5_9FLAO</name>
<dbReference type="Gene3D" id="3.30.420.60">
    <property type="entry name" value="eRF1 domain 2"/>
    <property type="match status" value="1"/>
</dbReference>
<evidence type="ECO:0000313" key="1">
    <source>
        <dbReference type="EMBL" id="SEA39787.1"/>
    </source>
</evidence>
<dbReference type="InterPro" id="IPR042226">
    <property type="entry name" value="eFR1_2_sf"/>
</dbReference>
<protein>
    <submittedName>
        <fullName evidence="1">Uncharacterized protein</fullName>
    </submittedName>
</protein>